<protein>
    <submittedName>
        <fullName evidence="2">Uncharacterized protein</fullName>
    </submittedName>
</protein>
<accession>A0A0L0N006</accession>
<evidence type="ECO:0000256" key="1">
    <source>
        <dbReference type="SAM" id="MobiDB-lite"/>
    </source>
</evidence>
<dbReference type="Gene3D" id="2.170.150.70">
    <property type="match status" value="1"/>
</dbReference>
<feature type="region of interest" description="Disordered" evidence="1">
    <location>
        <begin position="1"/>
        <end position="30"/>
    </location>
</feature>
<keyword evidence="3" id="KW-1185">Reference proteome</keyword>
<comment type="caution">
    <text evidence="2">The sequence shown here is derived from an EMBL/GenBank/DDBJ whole genome shotgun (WGS) entry which is preliminary data.</text>
</comment>
<proteinExistence type="predicted"/>
<organism evidence="2 3">
    <name type="scientific">Tolypocladium ophioglossoides (strain CBS 100239)</name>
    <name type="common">Snaketongue truffleclub</name>
    <name type="synonym">Elaphocordyceps ophioglossoides</name>
    <dbReference type="NCBI Taxonomy" id="1163406"/>
    <lineage>
        <taxon>Eukaryota</taxon>
        <taxon>Fungi</taxon>
        <taxon>Dikarya</taxon>
        <taxon>Ascomycota</taxon>
        <taxon>Pezizomycotina</taxon>
        <taxon>Sordariomycetes</taxon>
        <taxon>Hypocreomycetidae</taxon>
        <taxon>Hypocreales</taxon>
        <taxon>Ophiocordycipitaceae</taxon>
        <taxon>Tolypocladium</taxon>
    </lineage>
</organism>
<evidence type="ECO:0000313" key="2">
    <source>
        <dbReference type="EMBL" id="KND87080.1"/>
    </source>
</evidence>
<sequence length="179" mass="19621">MQAIDDGHNRGTKRVADTPPQPSSGPPAQHIASCHCGKFQAKLLVPIQEQEVKEDNCSSCVRNANVGVYPAKDQVRIRGREHAVEYLHGRKYRSGSHCGTRGVSVFGTQYGPPLRVFDSVPPERLEHVMSVYHKDMNMSPLNVRAIKGLDLASIQINGSEGCSASTMDNHISRTTGCKR</sequence>
<dbReference type="STRING" id="1163406.A0A0L0N006"/>
<dbReference type="InterPro" id="IPR011057">
    <property type="entry name" value="Mss4-like_sf"/>
</dbReference>
<dbReference type="SUPFAM" id="SSF51316">
    <property type="entry name" value="Mss4-like"/>
    <property type="match status" value="1"/>
</dbReference>
<dbReference type="Proteomes" id="UP000036947">
    <property type="component" value="Unassembled WGS sequence"/>
</dbReference>
<name>A0A0L0N006_TOLOC</name>
<dbReference type="EMBL" id="LFRF01000042">
    <property type="protein sequence ID" value="KND87080.1"/>
    <property type="molecule type" value="Genomic_DNA"/>
</dbReference>
<dbReference type="OrthoDB" id="2993351at2759"/>
<reference evidence="2 3" key="1">
    <citation type="journal article" date="2015" name="BMC Genomics">
        <title>The genome of the truffle-parasite Tolypocladium ophioglossoides and the evolution of antifungal peptaibiotics.</title>
        <authorList>
            <person name="Quandt C.A."/>
            <person name="Bushley K.E."/>
            <person name="Spatafora J.W."/>
        </authorList>
    </citation>
    <scope>NUCLEOTIDE SEQUENCE [LARGE SCALE GENOMIC DNA]</scope>
    <source>
        <strain evidence="2 3">CBS 100239</strain>
    </source>
</reference>
<gene>
    <name evidence="2" type="ORF">TOPH_08254</name>
</gene>
<dbReference type="AlphaFoldDB" id="A0A0L0N006"/>
<evidence type="ECO:0000313" key="3">
    <source>
        <dbReference type="Proteomes" id="UP000036947"/>
    </source>
</evidence>